<dbReference type="SUPFAM" id="SSF46689">
    <property type="entry name" value="Homeodomain-like"/>
    <property type="match status" value="1"/>
</dbReference>
<feature type="domain" description="HTH tetR-type" evidence="5">
    <location>
        <begin position="9"/>
        <end position="67"/>
    </location>
</feature>
<dbReference type="PANTHER" id="PTHR30055:SF234">
    <property type="entry name" value="HTH-TYPE TRANSCRIPTIONAL REGULATOR BETI"/>
    <property type="match status" value="1"/>
</dbReference>
<evidence type="ECO:0000256" key="3">
    <source>
        <dbReference type="ARBA" id="ARBA00023163"/>
    </source>
</evidence>
<evidence type="ECO:0000313" key="7">
    <source>
        <dbReference type="Proteomes" id="UP000824005"/>
    </source>
</evidence>
<comment type="caution">
    <text evidence="6">The sequence shown here is derived from an EMBL/GenBank/DDBJ whole genome shotgun (WGS) entry which is preliminary data.</text>
</comment>
<dbReference type="Proteomes" id="UP000824005">
    <property type="component" value="Unassembled WGS sequence"/>
</dbReference>
<reference evidence="6" key="1">
    <citation type="journal article" date="2021" name="PeerJ">
        <title>Extensive microbial diversity within the chicken gut microbiome revealed by metagenomics and culture.</title>
        <authorList>
            <person name="Gilroy R."/>
            <person name="Ravi A."/>
            <person name="Getino M."/>
            <person name="Pursley I."/>
            <person name="Horton D.L."/>
            <person name="Alikhan N.F."/>
            <person name="Baker D."/>
            <person name="Gharbi K."/>
            <person name="Hall N."/>
            <person name="Watson M."/>
            <person name="Adriaenssens E.M."/>
            <person name="Foster-Nyarko E."/>
            <person name="Jarju S."/>
            <person name="Secka A."/>
            <person name="Antonio M."/>
            <person name="Oren A."/>
            <person name="Chaudhuri R.R."/>
            <person name="La Ragione R."/>
            <person name="Hildebrand F."/>
            <person name="Pallen M.J."/>
        </authorList>
    </citation>
    <scope>NUCLEOTIDE SEQUENCE</scope>
    <source>
        <strain evidence="6">ChiGjej1B1-98</strain>
    </source>
</reference>
<evidence type="ECO:0000259" key="5">
    <source>
        <dbReference type="PROSITE" id="PS50977"/>
    </source>
</evidence>
<dbReference type="Gene3D" id="1.10.357.10">
    <property type="entry name" value="Tetracycline Repressor, domain 2"/>
    <property type="match status" value="1"/>
</dbReference>
<evidence type="ECO:0000256" key="2">
    <source>
        <dbReference type="ARBA" id="ARBA00023125"/>
    </source>
</evidence>
<protein>
    <submittedName>
        <fullName evidence="6">TetR family transcriptional regulator</fullName>
    </submittedName>
</protein>
<accession>A0A9D1YTE0</accession>
<dbReference type="InterPro" id="IPR001647">
    <property type="entry name" value="HTH_TetR"/>
</dbReference>
<evidence type="ECO:0000256" key="1">
    <source>
        <dbReference type="ARBA" id="ARBA00023015"/>
    </source>
</evidence>
<dbReference type="AlphaFoldDB" id="A0A9D1YTE0"/>
<dbReference type="InterPro" id="IPR009057">
    <property type="entry name" value="Homeodomain-like_sf"/>
</dbReference>
<dbReference type="InterPro" id="IPR050109">
    <property type="entry name" value="HTH-type_TetR-like_transc_reg"/>
</dbReference>
<dbReference type="EMBL" id="DXDC01000126">
    <property type="protein sequence ID" value="HIY65489.1"/>
    <property type="molecule type" value="Genomic_DNA"/>
</dbReference>
<keyword evidence="3" id="KW-0804">Transcription</keyword>
<gene>
    <name evidence="6" type="ORF">H9830_04355</name>
</gene>
<dbReference type="GO" id="GO:0000976">
    <property type="term" value="F:transcription cis-regulatory region binding"/>
    <property type="evidence" value="ECO:0007669"/>
    <property type="project" value="TreeGrafter"/>
</dbReference>
<dbReference type="PANTHER" id="PTHR30055">
    <property type="entry name" value="HTH-TYPE TRANSCRIPTIONAL REGULATOR RUTR"/>
    <property type="match status" value="1"/>
</dbReference>
<feature type="DNA-binding region" description="H-T-H motif" evidence="4">
    <location>
        <begin position="30"/>
        <end position="49"/>
    </location>
</feature>
<dbReference type="GO" id="GO:0003700">
    <property type="term" value="F:DNA-binding transcription factor activity"/>
    <property type="evidence" value="ECO:0007669"/>
    <property type="project" value="TreeGrafter"/>
</dbReference>
<reference evidence="6" key="2">
    <citation type="submission" date="2021-04" db="EMBL/GenBank/DDBJ databases">
        <authorList>
            <person name="Gilroy R."/>
        </authorList>
    </citation>
    <scope>NUCLEOTIDE SEQUENCE</scope>
    <source>
        <strain evidence="6">ChiGjej1B1-98</strain>
    </source>
</reference>
<name>A0A9D1YTE0_9MICO</name>
<organism evidence="6 7">
    <name type="scientific">Candidatus Agrococcus pullicola</name>
    <dbReference type="NCBI Taxonomy" id="2838429"/>
    <lineage>
        <taxon>Bacteria</taxon>
        <taxon>Bacillati</taxon>
        <taxon>Actinomycetota</taxon>
        <taxon>Actinomycetes</taxon>
        <taxon>Micrococcales</taxon>
        <taxon>Microbacteriaceae</taxon>
        <taxon>Agrococcus</taxon>
    </lineage>
</organism>
<evidence type="ECO:0000256" key="4">
    <source>
        <dbReference type="PROSITE-ProRule" id="PRU00335"/>
    </source>
</evidence>
<keyword evidence="2 4" id="KW-0238">DNA-binding</keyword>
<evidence type="ECO:0000313" key="6">
    <source>
        <dbReference type="EMBL" id="HIY65489.1"/>
    </source>
</evidence>
<sequence length="191" mass="21094">MAERPKVRERTRLAILHAGIDVLSNDPSAPLGEVAARADVARSTLHRYFPDRRSLAVAIGTYVNEQYDEVVDRGLQGGGTGLEQFRRLYVELTDRLDLLTWWMNPGSAALCEGSEAEVEDEPDTRIVDLVARGHEDGSIDPLVSADWTENLLWSTLYAIRMTPLSGAEGFDLRNQAVRTLMKALASDPASI</sequence>
<dbReference type="PROSITE" id="PS50977">
    <property type="entry name" value="HTH_TETR_2"/>
    <property type="match status" value="1"/>
</dbReference>
<proteinExistence type="predicted"/>
<keyword evidence="1" id="KW-0805">Transcription regulation</keyword>